<dbReference type="GO" id="GO:0016787">
    <property type="term" value="F:hydrolase activity"/>
    <property type="evidence" value="ECO:0007669"/>
    <property type="project" value="InterPro"/>
</dbReference>
<dbReference type="PANTHER" id="PTHR33546:SF1">
    <property type="entry name" value="LARGE, MULTIFUNCTIONAL SECRETED PROTEIN"/>
    <property type="match status" value="1"/>
</dbReference>
<dbReference type="OrthoDB" id="176168at2"/>
<keyword evidence="4" id="KW-1185">Reference proteome</keyword>
<gene>
    <name evidence="3" type="ORF">Pan241w_33960</name>
</gene>
<feature type="chain" id="PRO_5021921957" description="3-keto-alpha-glucoside-1,2-lyase/3-keto-2-hydroxy-glucal hydratase domain-containing protein" evidence="1">
    <location>
        <begin position="25"/>
        <end position="336"/>
    </location>
</feature>
<keyword evidence="1" id="KW-0732">Signal</keyword>
<feature type="signal peptide" evidence="1">
    <location>
        <begin position="1"/>
        <end position="24"/>
    </location>
</feature>
<evidence type="ECO:0000256" key="1">
    <source>
        <dbReference type="SAM" id="SignalP"/>
    </source>
</evidence>
<sequence length="336" mass="36722" precursor="true">MKQFPICALLGCYALFALAPFSYADSKSPKWAATSVKEAGPDFQIQGEYSGILGEGSNDPLKYGAQVIALGDGKFRAVGYPGGLPGDGWNQEKKITTEGKKSGNVITFESEDGRGDLEDGKITIYDAEGNEVGVLKKVNRKSPTLGKKAPEGATVLFDSNKAKQTVKNFKNGRITEDGLLKEGVTSKKTFKDGHLHLEFQLPFMPQARGQGRSNSGCYVLGRYEVQILDSFGLEGKDNECGGIYKLGAPDVNMCFPPLSWQTYDIDFQSAKYDKEGNKTAKARITVKHNGVTVHDNREIDEPTPGGTNKDEAIAGPLFLQDHSNPVRFRNIWVQEK</sequence>
<organism evidence="3 4">
    <name type="scientific">Gimesia alba</name>
    <dbReference type="NCBI Taxonomy" id="2527973"/>
    <lineage>
        <taxon>Bacteria</taxon>
        <taxon>Pseudomonadati</taxon>
        <taxon>Planctomycetota</taxon>
        <taxon>Planctomycetia</taxon>
        <taxon>Planctomycetales</taxon>
        <taxon>Planctomycetaceae</taxon>
        <taxon>Gimesia</taxon>
    </lineage>
</organism>
<name>A0A517RHE6_9PLAN</name>
<dbReference type="KEGG" id="gaz:Pan241w_33960"/>
<dbReference type="Gene3D" id="2.60.120.560">
    <property type="entry name" value="Exo-inulinase, domain 1"/>
    <property type="match status" value="1"/>
</dbReference>
<dbReference type="Pfam" id="PF06439">
    <property type="entry name" value="3keto-disac_hyd"/>
    <property type="match status" value="1"/>
</dbReference>
<protein>
    <recommendedName>
        <fullName evidence="2">3-keto-alpha-glucoside-1,2-lyase/3-keto-2-hydroxy-glucal hydratase domain-containing protein</fullName>
    </recommendedName>
</protein>
<evidence type="ECO:0000259" key="2">
    <source>
        <dbReference type="Pfam" id="PF06439"/>
    </source>
</evidence>
<proteinExistence type="predicted"/>
<evidence type="ECO:0000313" key="3">
    <source>
        <dbReference type="EMBL" id="QDT43296.1"/>
    </source>
</evidence>
<dbReference type="RefSeq" id="WP_145217860.1">
    <property type="nucleotide sequence ID" value="NZ_CP036269.1"/>
</dbReference>
<dbReference type="EMBL" id="CP036269">
    <property type="protein sequence ID" value="QDT43296.1"/>
    <property type="molecule type" value="Genomic_DNA"/>
</dbReference>
<evidence type="ECO:0000313" key="4">
    <source>
        <dbReference type="Proteomes" id="UP000317171"/>
    </source>
</evidence>
<accession>A0A517RHE6</accession>
<dbReference type="InterPro" id="IPR010496">
    <property type="entry name" value="AL/BT2_dom"/>
</dbReference>
<dbReference type="Proteomes" id="UP000317171">
    <property type="component" value="Chromosome"/>
</dbReference>
<dbReference type="PANTHER" id="PTHR33546">
    <property type="entry name" value="LARGE, MULTIFUNCTIONAL SECRETED PROTEIN-RELATED"/>
    <property type="match status" value="1"/>
</dbReference>
<dbReference type="AlphaFoldDB" id="A0A517RHE6"/>
<feature type="domain" description="3-keto-alpha-glucoside-1,2-lyase/3-keto-2-hydroxy-glucal hydratase" evidence="2">
    <location>
        <begin position="153"/>
        <end position="333"/>
    </location>
</feature>
<reference evidence="3 4" key="1">
    <citation type="submission" date="2019-02" db="EMBL/GenBank/DDBJ databases">
        <title>Deep-cultivation of Planctomycetes and their phenomic and genomic characterization uncovers novel biology.</title>
        <authorList>
            <person name="Wiegand S."/>
            <person name="Jogler M."/>
            <person name="Boedeker C."/>
            <person name="Pinto D."/>
            <person name="Vollmers J."/>
            <person name="Rivas-Marin E."/>
            <person name="Kohn T."/>
            <person name="Peeters S.H."/>
            <person name="Heuer A."/>
            <person name="Rast P."/>
            <person name="Oberbeckmann S."/>
            <person name="Bunk B."/>
            <person name="Jeske O."/>
            <person name="Meyerdierks A."/>
            <person name="Storesund J.E."/>
            <person name="Kallscheuer N."/>
            <person name="Luecker S."/>
            <person name="Lage O.M."/>
            <person name="Pohl T."/>
            <person name="Merkel B.J."/>
            <person name="Hornburger P."/>
            <person name="Mueller R.-W."/>
            <person name="Bruemmer F."/>
            <person name="Labrenz M."/>
            <person name="Spormann A.M."/>
            <person name="Op den Camp H."/>
            <person name="Overmann J."/>
            <person name="Amann R."/>
            <person name="Jetten M.S.M."/>
            <person name="Mascher T."/>
            <person name="Medema M.H."/>
            <person name="Devos D.P."/>
            <person name="Kaster A.-K."/>
            <person name="Ovreas L."/>
            <person name="Rohde M."/>
            <person name="Galperin M.Y."/>
            <person name="Jogler C."/>
        </authorList>
    </citation>
    <scope>NUCLEOTIDE SEQUENCE [LARGE SCALE GENOMIC DNA]</scope>
    <source>
        <strain evidence="3 4">Pan241w</strain>
    </source>
</reference>